<proteinExistence type="predicted"/>
<evidence type="ECO:0000313" key="2">
    <source>
        <dbReference type="Proteomes" id="UP000053989"/>
    </source>
</evidence>
<sequence>MRYSPTAVWHRVLALFVCLQRYKILEFSLHETGCESFCHFVDTPTSLSLSSMFDLLASGFPLNLRNGSAFMYAEGRRSFVFAHLHTCSAAASSSSSVTWADHFGRRNRPTTSGLPHQSTLFYLGSD</sequence>
<dbReference type="InParanoid" id="A0A0C2YTC4"/>
<dbReference type="HOGENOM" id="CLU_1982878_0_0_1"/>
<dbReference type="AlphaFoldDB" id="A0A0C2YTC4"/>
<dbReference type="Proteomes" id="UP000053989">
    <property type="component" value="Unassembled WGS sequence"/>
</dbReference>
<reference evidence="1 2" key="1">
    <citation type="submission" date="2014-04" db="EMBL/GenBank/DDBJ databases">
        <authorList>
            <consortium name="DOE Joint Genome Institute"/>
            <person name="Kuo A."/>
            <person name="Kohler A."/>
            <person name="Nagy L.G."/>
            <person name="Floudas D."/>
            <person name="Copeland A."/>
            <person name="Barry K.W."/>
            <person name="Cichocki N."/>
            <person name="Veneault-Fourrey C."/>
            <person name="LaButti K."/>
            <person name="Lindquist E.A."/>
            <person name="Lipzen A."/>
            <person name="Lundell T."/>
            <person name="Morin E."/>
            <person name="Murat C."/>
            <person name="Sun H."/>
            <person name="Tunlid A."/>
            <person name="Henrissat B."/>
            <person name="Grigoriev I.V."/>
            <person name="Hibbett D.S."/>
            <person name="Martin F."/>
            <person name="Nordberg H.P."/>
            <person name="Cantor M.N."/>
            <person name="Hua S.X."/>
        </authorList>
    </citation>
    <scope>NUCLEOTIDE SEQUENCE [LARGE SCALE GENOMIC DNA]</scope>
    <source>
        <strain evidence="1 2">Foug A</strain>
    </source>
</reference>
<name>A0A0C2YTC4_9AGAM</name>
<protein>
    <submittedName>
        <fullName evidence="1">Uncharacterized protein</fullName>
    </submittedName>
</protein>
<gene>
    <name evidence="1" type="ORF">SCLCIDRAFT_479388</name>
</gene>
<organism evidence="1 2">
    <name type="scientific">Scleroderma citrinum Foug A</name>
    <dbReference type="NCBI Taxonomy" id="1036808"/>
    <lineage>
        <taxon>Eukaryota</taxon>
        <taxon>Fungi</taxon>
        <taxon>Dikarya</taxon>
        <taxon>Basidiomycota</taxon>
        <taxon>Agaricomycotina</taxon>
        <taxon>Agaricomycetes</taxon>
        <taxon>Agaricomycetidae</taxon>
        <taxon>Boletales</taxon>
        <taxon>Sclerodermatineae</taxon>
        <taxon>Sclerodermataceae</taxon>
        <taxon>Scleroderma</taxon>
    </lineage>
</organism>
<evidence type="ECO:0000313" key="1">
    <source>
        <dbReference type="EMBL" id="KIM52923.1"/>
    </source>
</evidence>
<keyword evidence="2" id="KW-1185">Reference proteome</keyword>
<reference evidence="2" key="2">
    <citation type="submission" date="2015-01" db="EMBL/GenBank/DDBJ databases">
        <title>Evolutionary Origins and Diversification of the Mycorrhizal Mutualists.</title>
        <authorList>
            <consortium name="DOE Joint Genome Institute"/>
            <consortium name="Mycorrhizal Genomics Consortium"/>
            <person name="Kohler A."/>
            <person name="Kuo A."/>
            <person name="Nagy L.G."/>
            <person name="Floudas D."/>
            <person name="Copeland A."/>
            <person name="Barry K.W."/>
            <person name="Cichocki N."/>
            <person name="Veneault-Fourrey C."/>
            <person name="LaButti K."/>
            <person name="Lindquist E.A."/>
            <person name="Lipzen A."/>
            <person name="Lundell T."/>
            <person name="Morin E."/>
            <person name="Murat C."/>
            <person name="Riley R."/>
            <person name="Ohm R."/>
            <person name="Sun H."/>
            <person name="Tunlid A."/>
            <person name="Henrissat B."/>
            <person name="Grigoriev I.V."/>
            <person name="Hibbett D.S."/>
            <person name="Martin F."/>
        </authorList>
    </citation>
    <scope>NUCLEOTIDE SEQUENCE [LARGE SCALE GENOMIC DNA]</scope>
    <source>
        <strain evidence="2">Foug A</strain>
    </source>
</reference>
<accession>A0A0C2YTC4</accession>
<dbReference type="EMBL" id="KN822195">
    <property type="protein sequence ID" value="KIM52923.1"/>
    <property type="molecule type" value="Genomic_DNA"/>
</dbReference>